<dbReference type="Proteomes" id="UP001151582">
    <property type="component" value="Unassembled WGS sequence"/>
</dbReference>
<keyword evidence="3" id="KW-1185">Reference proteome</keyword>
<reference evidence="2" key="1">
    <citation type="submission" date="2022-07" db="EMBL/GenBank/DDBJ databases">
        <title>Phylogenomic reconstructions and comparative analyses of Kickxellomycotina fungi.</title>
        <authorList>
            <person name="Reynolds N.K."/>
            <person name="Stajich J.E."/>
            <person name="Barry K."/>
            <person name="Grigoriev I.V."/>
            <person name="Crous P."/>
            <person name="Smith M.E."/>
        </authorList>
    </citation>
    <scope>NUCLEOTIDE SEQUENCE</scope>
    <source>
        <strain evidence="2">RSA 567</strain>
    </source>
</reference>
<dbReference type="OrthoDB" id="10381512at2759"/>
<dbReference type="AlphaFoldDB" id="A0A9W8B5V5"/>
<comment type="caution">
    <text evidence="2">The sequence shown here is derived from an EMBL/GenBank/DDBJ whole genome shotgun (WGS) entry which is preliminary data.</text>
</comment>
<feature type="region of interest" description="Disordered" evidence="1">
    <location>
        <begin position="1"/>
        <end position="39"/>
    </location>
</feature>
<evidence type="ECO:0000313" key="3">
    <source>
        <dbReference type="Proteomes" id="UP001151582"/>
    </source>
</evidence>
<evidence type="ECO:0000313" key="2">
    <source>
        <dbReference type="EMBL" id="KAJ1979536.1"/>
    </source>
</evidence>
<accession>A0A9W8B5V5</accession>
<sequence>MDSPPSSRAAGKQPAIASSSKPTAQGSAQPSQATAVNASSTEPFIQRLATSVKSLASATTTWLPSDAKALRAATLSEGKGQAIPGSLQTSREPTSTTSAIFSENQGLSGHYDALPTDQPSASNVFRTATSSALAQPASDSFDFLTTPQNAATPLPHSLAERTLPLPSTLHHPRPLSSSRMHHHEACQDIMHLLHHSSSTGLMDAVYMPDQGEAERRHTAQQTALIPLGDPTRINRSIHAVLLDPAMDGLVHQYLSQSLSYTDDVYGPSVVGQDRQLRTGASSTRAAAPIISENSTMEQAWDQHTTLSQPRQTAVQRLLMFQKHLKPRL</sequence>
<evidence type="ECO:0000256" key="1">
    <source>
        <dbReference type="SAM" id="MobiDB-lite"/>
    </source>
</evidence>
<dbReference type="EMBL" id="JANBQB010000214">
    <property type="protein sequence ID" value="KAJ1979536.1"/>
    <property type="molecule type" value="Genomic_DNA"/>
</dbReference>
<protein>
    <submittedName>
        <fullName evidence="2">Uncharacterized protein</fullName>
    </submittedName>
</protein>
<organism evidence="2 3">
    <name type="scientific">Dimargaris verticillata</name>
    <dbReference type="NCBI Taxonomy" id="2761393"/>
    <lineage>
        <taxon>Eukaryota</taxon>
        <taxon>Fungi</taxon>
        <taxon>Fungi incertae sedis</taxon>
        <taxon>Zoopagomycota</taxon>
        <taxon>Kickxellomycotina</taxon>
        <taxon>Dimargaritomycetes</taxon>
        <taxon>Dimargaritales</taxon>
        <taxon>Dimargaritaceae</taxon>
        <taxon>Dimargaris</taxon>
    </lineage>
</organism>
<feature type="region of interest" description="Disordered" evidence="1">
    <location>
        <begin position="78"/>
        <end position="97"/>
    </location>
</feature>
<name>A0A9W8B5V5_9FUNG</name>
<proteinExistence type="predicted"/>
<gene>
    <name evidence="2" type="ORF">H4R34_002794</name>
</gene>
<feature type="compositionally biased region" description="Polar residues" evidence="1">
    <location>
        <begin position="86"/>
        <end position="97"/>
    </location>
</feature>
<feature type="compositionally biased region" description="Polar residues" evidence="1">
    <location>
        <begin position="16"/>
        <end position="39"/>
    </location>
</feature>